<dbReference type="GO" id="GO:0043138">
    <property type="term" value="F:3'-5' DNA helicase activity"/>
    <property type="evidence" value="ECO:0007669"/>
    <property type="project" value="UniProtKB-EC"/>
</dbReference>
<name>E7QV82_HALPU</name>
<feature type="coiled-coil region" evidence="5">
    <location>
        <begin position="293"/>
        <end position="380"/>
    </location>
</feature>
<keyword evidence="11" id="KW-1185">Reference proteome</keyword>
<dbReference type="SUPFAM" id="SSF46785">
    <property type="entry name" value="Winged helix' DNA-binding domain"/>
    <property type="match status" value="1"/>
</dbReference>
<dbReference type="PATRIC" id="fig|797209.4.peg.2675"/>
<dbReference type="InterPro" id="IPR036388">
    <property type="entry name" value="WH-like_DNA-bd_sf"/>
</dbReference>
<dbReference type="Pfam" id="PF01935">
    <property type="entry name" value="DUF87"/>
    <property type="match status" value="1"/>
</dbReference>
<proteinExistence type="inferred from homology"/>
<dbReference type="RefSeq" id="WP_007980668.1">
    <property type="nucleotide sequence ID" value="NZ_AEMG01000013.1"/>
</dbReference>
<dbReference type="Gene3D" id="1.10.10.10">
    <property type="entry name" value="Winged helix-like DNA-binding domain superfamily/Winged helix DNA-binding domain"/>
    <property type="match status" value="1"/>
</dbReference>
<evidence type="ECO:0000313" key="10">
    <source>
        <dbReference type="Proteomes" id="UP000003751"/>
    </source>
</evidence>
<comment type="catalytic activity">
    <reaction evidence="4">
        <text>ATP + H2O = ADP + phosphate + H(+)</text>
        <dbReference type="Rhea" id="RHEA:13065"/>
        <dbReference type="ChEBI" id="CHEBI:15377"/>
        <dbReference type="ChEBI" id="CHEBI:15378"/>
        <dbReference type="ChEBI" id="CHEBI:30616"/>
        <dbReference type="ChEBI" id="CHEBI:43474"/>
        <dbReference type="ChEBI" id="CHEBI:456216"/>
        <dbReference type="EC" id="5.6.2.4"/>
    </reaction>
</comment>
<dbReference type="PANTHER" id="PTHR42957">
    <property type="entry name" value="HELICASE MJ1565-RELATED"/>
    <property type="match status" value="1"/>
</dbReference>
<evidence type="ECO:0000256" key="3">
    <source>
        <dbReference type="ARBA" id="ARBA00048954"/>
    </source>
</evidence>
<evidence type="ECO:0000256" key="2">
    <source>
        <dbReference type="ARBA" id="ARBA00034617"/>
    </source>
</evidence>
<feature type="region of interest" description="Disordered" evidence="6">
    <location>
        <begin position="383"/>
        <end position="471"/>
    </location>
</feature>
<evidence type="ECO:0000256" key="1">
    <source>
        <dbReference type="ARBA" id="ARBA00007816"/>
    </source>
</evidence>
<gene>
    <name evidence="9" type="ORF">SAMN05444342_3364</name>
    <name evidence="8" type="ORF">ZOD2009_13591</name>
</gene>
<dbReference type="OrthoDB" id="242625at2157"/>
<reference evidence="11" key="3">
    <citation type="submission" date="2016-11" db="EMBL/GenBank/DDBJ databases">
        <authorList>
            <person name="Varghese N."/>
            <person name="Submissions S."/>
        </authorList>
    </citation>
    <scope>NUCLEOTIDE SEQUENCE [LARGE SCALE GENOMIC DNA]</scope>
    <source>
        <strain evidence="11">DX253</strain>
    </source>
</reference>
<feature type="domain" description="Helicase HerA central" evidence="7">
    <location>
        <begin position="8"/>
        <end position="85"/>
    </location>
</feature>
<comment type="catalytic activity">
    <reaction evidence="3">
        <text>ATP + H2O = ADP + phosphate + H(+)</text>
        <dbReference type="Rhea" id="RHEA:13065"/>
        <dbReference type="ChEBI" id="CHEBI:15377"/>
        <dbReference type="ChEBI" id="CHEBI:15378"/>
        <dbReference type="ChEBI" id="CHEBI:30616"/>
        <dbReference type="ChEBI" id="CHEBI:43474"/>
        <dbReference type="ChEBI" id="CHEBI:456216"/>
        <dbReference type="EC" id="5.6.2.3"/>
    </reaction>
</comment>
<feature type="compositionally biased region" description="Basic and acidic residues" evidence="6">
    <location>
        <begin position="460"/>
        <end position="471"/>
    </location>
</feature>
<dbReference type="InterPro" id="IPR008571">
    <property type="entry name" value="HerA-like"/>
</dbReference>
<reference evidence="9" key="2">
    <citation type="submission" date="2016-11" db="EMBL/GenBank/DDBJ databases">
        <authorList>
            <person name="Jaros S."/>
            <person name="Januszkiewicz K."/>
            <person name="Wedrychowicz H."/>
        </authorList>
    </citation>
    <scope>NUCLEOTIDE SEQUENCE [LARGE SCALE GENOMIC DNA]</scope>
    <source>
        <strain evidence="9">DX253</strain>
    </source>
</reference>
<dbReference type="EMBL" id="FRAN01000005">
    <property type="protein sequence ID" value="SHL23366.1"/>
    <property type="molecule type" value="Genomic_DNA"/>
</dbReference>
<comment type="similarity">
    <text evidence="1">Belongs to the HerA family.</text>
</comment>
<reference evidence="8 10" key="1">
    <citation type="journal article" date="2014" name="ISME J.">
        <title>Trehalose/2-sulfotrehalose biosynthesis and glycine-betaine uptake are widely spread mechanisms for osmoadaptation in the Halobacteriales.</title>
        <authorList>
            <person name="Youssef N.H."/>
            <person name="Savage-Ashlock K.N."/>
            <person name="McCully A.L."/>
            <person name="Luedtke B."/>
            <person name="Shaw E.I."/>
            <person name="Hoff W.D."/>
            <person name="Elshahed M.S."/>
        </authorList>
    </citation>
    <scope>NUCLEOTIDE SEQUENCE [LARGE SCALE GENOMIC DNA]</scope>
    <source>
        <strain evidence="8 10">DX253</strain>
    </source>
</reference>
<accession>E7QV82</accession>
<feature type="compositionally biased region" description="Basic and acidic residues" evidence="6">
    <location>
        <begin position="383"/>
        <end position="399"/>
    </location>
</feature>
<dbReference type="Gene3D" id="3.40.50.300">
    <property type="entry name" value="P-loop containing nucleotide triphosphate hydrolases"/>
    <property type="match status" value="1"/>
</dbReference>
<organism evidence="8 10">
    <name type="scientific">Haladaptatus paucihalophilus DX253</name>
    <dbReference type="NCBI Taxonomy" id="797209"/>
    <lineage>
        <taxon>Archaea</taxon>
        <taxon>Methanobacteriati</taxon>
        <taxon>Methanobacteriota</taxon>
        <taxon>Stenosarchaea group</taxon>
        <taxon>Halobacteria</taxon>
        <taxon>Halobacteriales</taxon>
        <taxon>Haladaptataceae</taxon>
        <taxon>Haladaptatus</taxon>
    </lineage>
</organism>
<dbReference type="Proteomes" id="UP000184203">
    <property type="component" value="Unassembled WGS sequence"/>
</dbReference>
<dbReference type="SUPFAM" id="SSF52540">
    <property type="entry name" value="P-loop containing nucleoside triphosphate hydrolases"/>
    <property type="match status" value="1"/>
</dbReference>
<dbReference type="GO" id="GO:0043139">
    <property type="term" value="F:5'-3' DNA helicase activity"/>
    <property type="evidence" value="ECO:0007669"/>
    <property type="project" value="UniProtKB-EC"/>
</dbReference>
<comment type="catalytic activity">
    <reaction evidence="2">
        <text>Couples ATP hydrolysis with the unwinding of duplex DNA by translocating in the 3'-5' direction.</text>
        <dbReference type="EC" id="5.6.2.4"/>
    </reaction>
</comment>
<dbReference type="AlphaFoldDB" id="E7QV82"/>
<dbReference type="STRING" id="797209.GCA_000376445_03772"/>
<evidence type="ECO:0000256" key="6">
    <source>
        <dbReference type="SAM" id="MobiDB-lite"/>
    </source>
</evidence>
<evidence type="ECO:0000313" key="8">
    <source>
        <dbReference type="EMBL" id="EFW91600.1"/>
    </source>
</evidence>
<evidence type="ECO:0000256" key="4">
    <source>
        <dbReference type="ARBA" id="ARBA00048988"/>
    </source>
</evidence>
<evidence type="ECO:0000259" key="7">
    <source>
        <dbReference type="Pfam" id="PF01935"/>
    </source>
</evidence>
<dbReference type="InterPro" id="IPR027417">
    <property type="entry name" value="P-loop_NTPase"/>
</dbReference>
<dbReference type="InterPro" id="IPR002789">
    <property type="entry name" value="HerA_central"/>
</dbReference>
<evidence type="ECO:0000313" key="11">
    <source>
        <dbReference type="Proteomes" id="UP000184203"/>
    </source>
</evidence>
<protein>
    <recommendedName>
        <fullName evidence="7">Helicase HerA central domain-containing protein</fullName>
    </recommendedName>
</protein>
<dbReference type="EMBL" id="AEMG01000013">
    <property type="protein sequence ID" value="EFW91600.1"/>
    <property type="molecule type" value="Genomic_DNA"/>
</dbReference>
<evidence type="ECO:0000256" key="5">
    <source>
        <dbReference type="SAM" id="Coils"/>
    </source>
</evidence>
<sequence>MDNEQQLPVGHLVADDTEVAIPVVEILTGRGFVTGKSGSGKSNTASVVVEQLLDAGYPVAIIDADGEYYGLKEEYELLHVGADEECDIQVGAEHAEKVASLALEQNVPIIIDVSGYLDEDEADALIRETARHLFAKEKKLKKPFLLVVEECHEYIPEGGGMGETGKMLIKVGKRGRKHGLGIMGISQRPADVKKDFITQANWLVWHRLTWENDTKVVSRIVGSEYGEEVPNLNAGEAFVQTDWTDSGIRRVQFNRKRTFDAGATPGLDDFERPELKSVSDALMEDLEGITELQEQEHDRVAELESRLERKQERIAELENELQTARDVSNAARKMANALAHGDLGGPEEFEERLREKNERIRELRERVEELENEQTELRSFGEWNRDIEDIGEPESRDDHDDYDDFESVESDAPTDADGTDTAESDESTVESAESSEPTDERLETTDGTATAGKTWGANDSEGRKSPDDKGSIEAYQRALRERGRRLGGAVSNDSVSETASLVELANADPVAVRIDAARRESLCNEDHTWDIVETLATDGPMTVHEIAAAVTASVEQIQSLLTELRNRSLVTRNDDRQYGLDRREMISIITDPDERAHHSELHSQWRD</sequence>
<dbReference type="Proteomes" id="UP000003751">
    <property type="component" value="Unassembled WGS sequence"/>
</dbReference>
<dbReference type="PANTHER" id="PTHR42957:SF1">
    <property type="entry name" value="HELICASE MJ1565-RELATED"/>
    <property type="match status" value="1"/>
</dbReference>
<dbReference type="eggNOG" id="arCOG06224">
    <property type="taxonomic scope" value="Archaea"/>
</dbReference>
<evidence type="ECO:0000313" key="9">
    <source>
        <dbReference type="EMBL" id="SHL23366.1"/>
    </source>
</evidence>
<keyword evidence="5" id="KW-0175">Coiled coil</keyword>
<dbReference type="InterPro" id="IPR036390">
    <property type="entry name" value="WH_DNA-bd_sf"/>
</dbReference>
<feature type="compositionally biased region" description="Acidic residues" evidence="6">
    <location>
        <begin position="400"/>
        <end position="428"/>
    </location>
</feature>